<comment type="caution">
    <text evidence="2">The sequence shown here is derived from an EMBL/GenBank/DDBJ whole genome shotgun (WGS) entry which is preliminary data.</text>
</comment>
<evidence type="ECO:0000313" key="3">
    <source>
        <dbReference type="Proteomes" id="UP000266861"/>
    </source>
</evidence>
<gene>
    <name evidence="2" type="ORF">Glove_29g174</name>
</gene>
<dbReference type="Pfam" id="PF00930">
    <property type="entry name" value="DPPIV_N"/>
    <property type="match status" value="1"/>
</dbReference>
<reference evidence="2 3" key="1">
    <citation type="submission" date="2018-08" db="EMBL/GenBank/DDBJ databases">
        <title>Genome and evolution of the arbuscular mycorrhizal fungus Diversispora epigaea (formerly Glomus versiforme) and its bacterial endosymbionts.</title>
        <authorList>
            <person name="Sun X."/>
            <person name="Fei Z."/>
            <person name="Harrison M."/>
        </authorList>
    </citation>
    <scope>NUCLEOTIDE SEQUENCE [LARGE SCALE GENOMIC DNA]</scope>
    <source>
        <strain evidence="2 3">IT104</strain>
    </source>
</reference>
<dbReference type="GO" id="GO:0006508">
    <property type="term" value="P:proteolysis"/>
    <property type="evidence" value="ECO:0007669"/>
    <property type="project" value="InterPro"/>
</dbReference>
<sequence>MQFSLLFNDGTPKYLTSCNWKLISGVKVIDYTRQVCKYLMNTKKLSIEKHLYSVTFDGLTSTNGPEYYGVSFSFSKEKHLYSVTFDGLTSTNGPEYYGVSFSFSKGAKYYNIKYEIPKFLGKNY</sequence>
<accession>A0A397JSH9</accession>
<protein>
    <recommendedName>
        <fullName evidence="1">Dipeptidylpeptidase IV N-terminal domain-containing protein</fullName>
    </recommendedName>
</protein>
<dbReference type="Proteomes" id="UP000266861">
    <property type="component" value="Unassembled WGS sequence"/>
</dbReference>
<dbReference type="EMBL" id="PQFF01000027">
    <property type="protein sequence ID" value="RHZ87873.1"/>
    <property type="molecule type" value="Genomic_DNA"/>
</dbReference>
<evidence type="ECO:0000259" key="1">
    <source>
        <dbReference type="Pfam" id="PF00930"/>
    </source>
</evidence>
<dbReference type="AlphaFoldDB" id="A0A397JSH9"/>
<organism evidence="2 3">
    <name type="scientific">Diversispora epigaea</name>
    <dbReference type="NCBI Taxonomy" id="1348612"/>
    <lineage>
        <taxon>Eukaryota</taxon>
        <taxon>Fungi</taxon>
        <taxon>Fungi incertae sedis</taxon>
        <taxon>Mucoromycota</taxon>
        <taxon>Glomeromycotina</taxon>
        <taxon>Glomeromycetes</taxon>
        <taxon>Diversisporales</taxon>
        <taxon>Diversisporaceae</taxon>
        <taxon>Diversispora</taxon>
    </lineage>
</organism>
<proteinExistence type="predicted"/>
<dbReference type="STRING" id="1348612.A0A397JSH9"/>
<name>A0A397JSH9_9GLOM</name>
<keyword evidence="3" id="KW-1185">Reference proteome</keyword>
<dbReference type="Gene3D" id="2.140.10.30">
    <property type="entry name" value="Dipeptidylpeptidase IV, N-terminal domain"/>
    <property type="match status" value="1"/>
</dbReference>
<evidence type="ECO:0000313" key="2">
    <source>
        <dbReference type="EMBL" id="RHZ87873.1"/>
    </source>
</evidence>
<dbReference type="InterPro" id="IPR002469">
    <property type="entry name" value="Peptidase_S9B_N"/>
</dbReference>
<feature type="domain" description="Dipeptidylpeptidase IV N-terminal" evidence="1">
    <location>
        <begin position="9"/>
        <end position="74"/>
    </location>
</feature>
<dbReference type="OrthoDB" id="16520at2759"/>